<sequence length="56" mass="6284">MRKKSLLAMVPLSPTTLWRLIQAGQFPSPIQLSDSGRCPAWRLGDVRHWLAARQAA</sequence>
<protein>
    <submittedName>
        <fullName evidence="1">Helix-turn-helix transcriptional regulator</fullName>
    </submittedName>
</protein>
<gene>
    <name evidence="1" type="ORF">ACFOEN_02155</name>
</gene>
<dbReference type="RefSeq" id="WP_377302507.1">
    <property type="nucleotide sequence ID" value="NZ_CP180191.1"/>
</dbReference>
<organism evidence="1 2">
    <name type="scientific">Piscinibacterium candidicorallinum</name>
    <dbReference type="NCBI Taxonomy" id="1793872"/>
    <lineage>
        <taxon>Bacteria</taxon>
        <taxon>Pseudomonadati</taxon>
        <taxon>Pseudomonadota</taxon>
        <taxon>Betaproteobacteria</taxon>
        <taxon>Burkholderiales</taxon>
        <taxon>Piscinibacterium</taxon>
    </lineage>
</organism>
<dbReference type="Gene3D" id="1.10.238.160">
    <property type="match status" value="1"/>
</dbReference>
<comment type="caution">
    <text evidence="1">The sequence shown here is derived from an EMBL/GenBank/DDBJ whole genome shotgun (WGS) entry which is preliminary data.</text>
</comment>
<proteinExistence type="predicted"/>
<dbReference type="SUPFAM" id="SSF46955">
    <property type="entry name" value="Putative DNA-binding domain"/>
    <property type="match status" value="1"/>
</dbReference>
<dbReference type="Proteomes" id="UP001595556">
    <property type="component" value="Unassembled WGS sequence"/>
</dbReference>
<name>A0ABV7H4A5_9BURK</name>
<evidence type="ECO:0000313" key="2">
    <source>
        <dbReference type="Proteomes" id="UP001595556"/>
    </source>
</evidence>
<dbReference type="InterPro" id="IPR010260">
    <property type="entry name" value="AlpA"/>
</dbReference>
<dbReference type="InterPro" id="IPR009061">
    <property type="entry name" value="DNA-bd_dom_put_sf"/>
</dbReference>
<dbReference type="Pfam" id="PF05930">
    <property type="entry name" value="Phage_AlpA"/>
    <property type="match status" value="1"/>
</dbReference>
<accession>A0ABV7H4A5</accession>
<evidence type="ECO:0000313" key="1">
    <source>
        <dbReference type="EMBL" id="MFC3146441.1"/>
    </source>
</evidence>
<keyword evidence="2" id="KW-1185">Reference proteome</keyword>
<dbReference type="EMBL" id="JBHRTI010000003">
    <property type="protein sequence ID" value="MFC3146441.1"/>
    <property type="molecule type" value="Genomic_DNA"/>
</dbReference>
<reference evidence="2" key="1">
    <citation type="journal article" date="2019" name="Int. J. Syst. Evol. Microbiol.">
        <title>The Global Catalogue of Microorganisms (GCM) 10K type strain sequencing project: providing services to taxonomists for standard genome sequencing and annotation.</title>
        <authorList>
            <consortium name="The Broad Institute Genomics Platform"/>
            <consortium name="The Broad Institute Genome Sequencing Center for Infectious Disease"/>
            <person name="Wu L."/>
            <person name="Ma J."/>
        </authorList>
    </citation>
    <scope>NUCLEOTIDE SEQUENCE [LARGE SCALE GENOMIC DNA]</scope>
    <source>
        <strain evidence="2">KCTC 52168</strain>
    </source>
</reference>